<dbReference type="AlphaFoldDB" id="X1EG35"/>
<dbReference type="EMBL" id="BART01032936">
    <property type="protein sequence ID" value="GAH16104.1"/>
    <property type="molecule type" value="Genomic_DNA"/>
</dbReference>
<dbReference type="InterPro" id="IPR010787">
    <property type="entry name" value="DUF1385"/>
</dbReference>
<reference evidence="1" key="1">
    <citation type="journal article" date="2014" name="Front. Microbiol.">
        <title>High frequency of phylogenetically diverse reductive dehalogenase-homologous genes in deep subseafloor sedimentary metagenomes.</title>
        <authorList>
            <person name="Kawai M."/>
            <person name="Futagami T."/>
            <person name="Toyoda A."/>
            <person name="Takaki Y."/>
            <person name="Nishi S."/>
            <person name="Hori S."/>
            <person name="Arai W."/>
            <person name="Tsubouchi T."/>
            <person name="Morono Y."/>
            <person name="Uchiyama I."/>
            <person name="Ito T."/>
            <person name="Fujiyama A."/>
            <person name="Inagaki F."/>
            <person name="Takami H."/>
        </authorList>
    </citation>
    <scope>NUCLEOTIDE SEQUENCE</scope>
    <source>
        <strain evidence="1">Expedition CK06-06</strain>
    </source>
</reference>
<feature type="non-terminal residue" evidence="1">
    <location>
        <position position="105"/>
    </location>
</feature>
<name>X1EG35_9ZZZZ</name>
<proteinExistence type="predicted"/>
<organism evidence="1">
    <name type="scientific">marine sediment metagenome</name>
    <dbReference type="NCBI Taxonomy" id="412755"/>
    <lineage>
        <taxon>unclassified sequences</taxon>
        <taxon>metagenomes</taxon>
        <taxon>ecological metagenomes</taxon>
    </lineage>
</organism>
<accession>X1EG35</accession>
<protein>
    <recommendedName>
        <fullName evidence="2">DUF1385 domain-containing protein</fullName>
    </recommendedName>
</protein>
<gene>
    <name evidence="1" type="ORF">S01H4_56769</name>
</gene>
<dbReference type="Pfam" id="PF07136">
    <property type="entry name" value="DUF1385"/>
    <property type="match status" value="1"/>
</dbReference>
<dbReference type="PANTHER" id="PTHR42867:SF1">
    <property type="entry name" value="MEMBRANE PROTEIN-RELATED"/>
    <property type="match status" value="1"/>
</dbReference>
<comment type="caution">
    <text evidence="1">The sequence shown here is derived from an EMBL/GenBank/DDBJ whole genome shotgun (WGS) entry which is preliminary data.</text>
</comment>
<dbReference type="PANTHER" id="PTHR42867">
    <property type="entry name" value="MEMBRANE PROTEIN-RELATED"/>
    <property type="match status" value="1"/>
</dbReference>
<evidence type="ECO:0008006" key="2">
    <source>
        <dbReference type="Google" id="ProtNLM"/>
    </source>
</evidence>
<evidence type="ECO:0000313" key="1">
    <source>
        <dbReference type="EMBL" id="GAH16104.1"/>
    </source>
</evidence>
<sequence length="105" mass="11604">MSTRFYYGGQAVIEGVMMRGRKTMVTVVRRPCGELAVDTQPLAPIYTGRMRQTPLIRGIIVLIEALVLGIKTLLYSARVSLEEEEEELSGGMTWVMITVSLALAV</sequence>